<evidence type="ECO:0000313" key="2">
    <source>
        <dbReference type="Proteomes" id="UP000262825"/>
    </source>
</evidence>
<dbReference type="GO" id="GO:0000109">
    <property type="term" value="C:nucleotide-excision repair complex"/>
    <property type="evidence" value="ECO:0007669"/>
    <property type="project" value="TreeGrafter"/>
</dbReference>
<proteinExistence type="predicted"/>
<dbReference type="SUPFAM" id="SSF50978">
    <property type="entry name" value="WD40 repeat-like"/>
    <property type="match status" value="1"/>
</dbReference>
<dbReference type="GO" id="GO:0000209">
    <property type="term" value="P:protein polyubiquitination"/>
    <property type="evidence" value="ECO:0007669"/>
    <property type="project" value="TreeGrafter"/>
</dbReference>
<dbReference type="OrthoDB" id="361494at2759"/>
<dbReference type="EMBL" id="UFAJ01000382">
    <property type="protein sequence ID" value="SSD60537.1"/>
    <property type="molecule type" value="Genomic_DNA"/>
</dbReference>
<name>A0A376B759_9ASCO</name>
<dbReference type="InterPro" id="IPR015943">
    <property type="entry name" value="WD40/YVTN_repeat-like_dom_sf"/>
</dbReference>
<dbReference type="AlphaFoldDB" id="A0A376B759"/>
<dbReference type="InterPro" id="IPR042238">
    <property type="entry name" value="Rad28/ERCC8/Ckn1/ATCSA-1"/>
</dbReference>
<protein>
    <submittedName>
        <fullName evidence="1">Uncharacterized protein</fullName>
    </submittedName>
</protein>
<sequence>MESEWLNYISNNSNNFSSVEQNIKARLFLNSVYNRRIYKRKKSNFSTNNTNNYHIQFPTTSISINPIDYQWFLQGQSNGNITLWKFNDKKKNPSFIDYESNDQLMDKRHVTVKEYDTCLCLKWYTIDSGLFFQSSLSGISIWDTSSMSCVYQFPVIENGNSDHIYEFDTLGDQILLNDQIFDLKTMTAQLQLRERKASKYNDINQPNISGTINNETITCKSIYINEHDVATGHIDGMLKIWDIRKPNSPYSKTKIGNGQIKSISCDRDTIWCCYGFNRIVQLWPDSATPTFIKNFKHVGESMAKEIYVTGTAADSDNLDLVFCRHNTGISLYSSKDGKYQMDFESTTSQEHRDGNITTSTLIPSVTCMDFNDSISTLLVGLNDQSIIEWK</sequence>
<dbReference type="PANTHER" id="PTHR46202">
    <property type="entry name" value="DNA EXCISION REPAIR PROTEIN ERCC-8"/>
    <property type="match status" value="1"/>
</dbReference>
<dbReference type="VEuPathDB" id="FungiDB:SCODWIG_02298"/>
<dbReference type="InterPro" id="IPR036322">
    <property type="entry name" value="WD40_repeat_dom_sf"/>
</dbReference>
<dbReference type="GO" id="GO:0031464">
    <property type="term" value="C:Cul4A-RING E3 ubiquitin ligase complex"/>
    <property type="evidence" value="ECO:0007669"/>
    <property type="project" value="TreeGrafter"/>
</dbReference>
<accession>A0A376B759</accession>
<gene>
    <name evidence="1" type="ORF">SCODWIG_02298</name>
</gene>
<organism evidence="1 2">
    <name type="scientific">Saccharomycodes ludwigii</name>
    <dbReference type="NCBI Taxonomy" id="36035"/>
    <lineage>
        <taxon>Eukaryota</taxon>
        <taxon>Fungi</taxon>
        <taxon>Dikarya</taxon>
        <taxon>Ascomycota</taxon>
        <taxon>Saccharomycotina</taxon>
        <taxon>Saccharomycetes</taxon>
        <taxon>Saccharomycodales</taxon>
        <taxon>Saccharomycodaceae</taxon>
        <taxon>Saccharomycodes</taxon>
    </lineage>
</organism>
<keyword evidence="2" id="KW-1185">Reference proteome</keyword>
<dbReference type="GO" id="GO:0043161">
    <property type="term" value="P:proteasome-mediated ubiquitin-dependent protein catabolic process"/>
    <property type="evidence" value="ECO:0007669"/>
    <property type="project" value="TreeGrafter"/>
</dbReference>
<dbReference type="Proteomes" id="UP000262825">
    <property type="component" value="Unassembled WGS sequence"/>
</dbReference>
<dbReference type="GO" id="GO:0006283">
    <property type="term" value="P:transcription-coupled nucleotide-excision repair"/>
    <property type="evidence" value="ECO:0007669"/>
    <property type="project" value="InterPro"/>
</dbReference>
<reference evidence="2" key="1">
    <citation type="submission" date="2018-06" db="EMBL/GenBank/DDBJ databases">
        <authorList>
            <person name="Guldener U."/>
        </authorList>
    </citation>
    <scope>NUCLEOTIDE SEQUENCE [LARGE SCALE GENOMIC DNA]</scope>
    <source>
        <strain evidence="2">UTAD17</strain>
    </source>
</reference>
<dbReference type="PANTHER" id="PTHR46202:SF1">
    <property type="entry name" value="DNA EXCISION REPAIR PROTEIN ERCC-8"/>
    <property type="match status" value="1"/>
</dbReference>
<dbReference type="Gene3D" id="2.130.10.10">
    <property type="entry name" value="YVTN repeat-like/Quinoprotein amine dehydrogenase"/>
    <property type="match status" value="2"/>
</dbReference>
<evidence type="ECO:0000313" key="1">
    <source>
        <dbReference type="EMBL" id="SSD60537.1"/>
    </source>
</evidence>